<evidence type="ECO:0000313" key="1">
    <source>
        <dbReference type="EMBL" id="KAF4629765.1"/>
    </source>
</evidence>
<keyword evidence="2" id="KW-1185">Reference proteome</keyword>
<dbReference type="Proteomes" id="UP000566819">
    <property type="component" value="Unassembled WGS sequence"/>
</dbReference>
<accession>A0A8H4RGQ3</accession>
<dbReference type="PANTHER" id="PTHR42749:SF1">
    <property type="entry name" value="CELL SHAPE-DETERMINING PROTEIN MREB"/>
    <property type="match status" value="1"/>
</dbReference>
<dbReference type="EMBL" id="JAAMPI010000630">
    <property type="protein sequence ID" value="KAF4629765.1"/>
    <property type="molecule type" value="Genomic_DNA"/>
</dbReference>
<dbReference type="CDD" id="cd10170">
    <property type="entry name" value="ASKHA_NBD_HSP70"/>
    <property type="match status" value="1"/>
</dbReference>
<proteinExistence type="predicted"/>
<protein>
    <submittedName>
        <fullName evidence="1">Uncharacterized protein</fullName>
    </submittedName>
</protein>
<name>A0A8H4RGQ3_9HELO</name>
<comment type="caution">
    <text evidence="1">The sequence shown here is derived from an EMBL/GenBank/DDBJ whole genome shotgun (WGS) entry which is preliminary data.</text>
</comment>
<evidence type="ECO:0000313" key="2">
    <source>
        <dbReference type="Proteomes" id="UP000566819"/>
    </source>
</evidence>
<organism evidence="1 2">
    <name type="scientific">Cudoniella acicularis</name>
    <dbReference type="NCBI Taxonomy" id="354080"/>
    <lineage>
        <taxon>Eukaryota</taxon>
        <taxon>Fungi</taxon>
        <taxon>Dikarya</taxon>
        <taxon>Ascomycota</taxon>
        <taxon>Pezizomycotina</taxon>
        <taxon>Leotiomycetes</taxon>
        <taxon>Helotiales</taxon>
        <taxon>Tricladiaceae</taxon>
        <taxon>Cudoniella</taxon>
    </lineage>
</organism>
<sequence>MASYPHRNPNEALQVPTILVYPKNSTIPSSWGFLSEKPAEQMNEDKDCKEWFKTFLDETKLQQAQRHATTQGITPASIQEVEQLYCDFFKFLYQTIQQNLQGELANRWEDATIEFIFSVPTTWKPVPTVERFRSTIERAGFGRHPNHTASIGLTEAEAAADLCVLRVSNTGGKGSLSLEQMDVVQGATIGSVQLDTAFEMSARERLEIADRTIPLRFQAKELDDLAWEMAKSKEWQNAKCEYGSWDDETPFFTVAIPKFDRTYVNDIAGINHGEMKFRRDEIRGYFDVQIKKLFDLIDKQLARLQNKFPSEQLAHLVLSGGLGNSAYVQRFASRLNHNWSRASYGTLCKVLYDPKNPQHFGQKKRMDPMDGKLYVTDWINWFIKQGEPVSIDQPKVRQFSRKCPPATRSSPDPPRIFPTAVVTSDLEKDMLPLVMNSSCRTLCEISSDFSYLPLSTFKLKNRHWWSAGEKYHRIEYVVKVAIGPADISFELWHGGQKISKDHPIKVEWHAADPPPETPPKQWESVPVAWQPNPHPGLPTQGSRYAANAWNGFDEFLK</sequence>
<reference evidence="1 2" key="1">
    <citation type="submission" date="2020-03" db="EMBL/GenBank/DDBJ databases">
        <title>Draft Genome Sequence of Cudoniella acicularis.</title>
        <authorList>
            <person name="Buettner E."/>
            <person name="Kellner H."/>
        </authorList>
    </citation>
    <scope>NUCLEOTIDE SEQUENCE [LARGE SCALE GENOMIC DNA]</scope>
    <source>
        <strain evidence="1 2">DSM 108380</strain>
    </source>
</reference>
<dbReference type="OrthoDB" id="2394218at2759"/>
<dbReference type="AlphaFoldDB" id="A0A8H4RGQ3"/>
<dbReference type="PANTHER" id="PTHR42749">
    <property type="entry name" value="CELL SHAPE-DETERMINING PROTEIN MREB"/>
    <property type="match status" value="1"/>
</dbReference>
<gene>
    <name evidence="1" type="ORF">G7Y89_g8382</name>
</gene>